<dbReference type="PANTHER" id="PTHR30007">
    <property type="entry name" value="PHP DOMAIN PROTEIN"/>
    <property type="match status" value="1"/>
</dbReference>
<feature type="domain" description="Transposase IS4-like" evidence="3">
    <location>
        <begin position="20"/>
        <end position="170"/>
    </location>
</feature>
<dbReference type="PANTHER" id="PTHR30007:SF1">
    <property type="entry name" value="BLR1914 PROTEIN"/>
    <property type="match status" value="1"/>
</dbReference>
<evidence type="ECO:0000313" key="5">
    <source>
        <dbReference type="Proteomes" id="UP001524547"/>
    </source>
</evidence>
<evidence type="ECO:0000256" key="1">
    <source>
        <dbReference type="SAM" id="MobiDB-lite"/>
    </source>
</evidence>
<evidence type="ECO:0000259" key="3">
    <source>
        <dbReference type="Pfam" id="PF01609"/>
    </source>
</evidence>
<feature type="region of interest" description="Disordered" evidence="1">
    <location>
        <begin position="1"/>
        <end position="55"/>
    </location>
</feature>
<feature type="compositionally biased region" description="Basic residues" evidence="1">
    <location>
        <begin position="1"/>
        <end position="13"/>
    </location>
</feature>
<evidence type="ECO:0000256" key="2">
    <source>
        <dbReference type="SAM" id="Phobius"/>
    </source>
</evidence>
<dbReference type="Proteomes" id="UP001524547">
    <property type="component" value="Unassembled WGS sequence"/>
</dbReference>
<evidence type="ECO:0000313" key="4">
    <source>
        <dbReference type="EMBL" id="MCQ8242491.1"/>
    </source>
</evidence>
<protein>
    <submittedName>
        <fullName evidence="4">IS5 family transposase</fullName>
    </submittedName>
</protein>
<keyword evidence="5" id="KW-1185">Reference proteome</keyword>
<keyword evidence="2" id="KW-0812">Transmembrane</keyword>
<accession>A0ABT1W1M8</accession>
<sequence length="184" mass="20777">MEPARRIRAHLRRSGGQGRRARTVDDRRHPSQSAPHGGKPTAKGGSRHIGRTKGGLNSKLHAACDGQRRSVALLLPEGQRSDHHGAALLLPILPRARELLGDRGYDSNWFRASLAERGITPCIPSTRSRKLPLPYDRTLYRQRHRIENMFGGLKDWRRIATRYDRCAHTFFSAICIAATVTFWL</sequence>
<keyword evidence="2" id="KW-1133">Transmembrane helix</keyword>
<dbReference type="EMBL" id="JAMZEJ010000012">
    <property type="protein sequence ID" value="MCQ8242491.1"/>
    <property type="molecule type" value="Genomic_DNA"/>
</dbReference>
<reference evidence="4 5" key="1">
    <citation type="submission" date="2022-06" db="EMBL/GenBank/DDBJ databases">
        <title>Rhizosaccharibacter gen. nov. sp. nov. KSS12, endophytic bacteria isolated from sugarcane.</title>
        <authorList>
            <person name="Pitiwittayakul N."/>
        </authorList>
    </citation>
    <scope>NUCLEOTIDE SEQUENCE [LARGE SCALE GENOMIC DNA]</scope>
    <source>
        <strain evidence="4 5">KSS12</strain>
    </source>
</reference>
<proteinExistence type="predicted"/>
<feature type="transmembrane region" description="Helical" evidence="2">
    <location>
        <begin position="166"/>
        <end position="183"/>
    </location>
</feature>
<dbReference type="InterPro" id="IPR002559">
    <property type="entry name" value="Transposase_11"/>
</dbReference>
<comment type="caution">
    <text evidence="4">The sequence shown here is derived from an EMBL/GenBank/DDBJ whole genome shotgun (WGS) entry which is preliminary data.</text>
</comment>
<name>A0ABT1W1M8_9PROT</name>
<dbReference type="Pfam" id="PF01609">
    <property type="entry name" value="DDE_Tnp_1"/>
    <property type="match status" value="1"/>
</dbReference>
<dbReference type="NCBIfam" id="NF033580">
    <property type="entry name" value="transpos_IS5_3"/>
    <property type="match status" value="1"/>
</dbReference>
<organism evidence="4 5">
    <name type="scientific">Rhizosaccharibacter radicis</name>
    <dbReference type="NCBI Taxonomy" id="2782605"/>
    <lineage>
        <taxon>Bacteria</taxon>
        <taxon>Pseudomonadati</taxon>
        <taxon>Pseudomonadota</taxon>
        <taxon>Alphaproteobacteria</taxon>
        <taxon>Acetobacterales</taxon>
        <taxon>Acetobacteraceae</taxon>
        <taxon>Rhizosaccharibacter</taxon>
    </lineage>
</organism>
<keyword evidence="2" id="KW-0472">Membrane</keyword>
<gene>
    <name evidence="4" type="ORF">NFI88_16830</name>
</gene>